<reference evidence="2" key="1">
    <citation type="journal article" date="2019" name="Sci. Rep.">
        <title>Draft genome of Tanacetum cinerariifolium, the natural source of mosquito coil.</title>
        <authorList>
            <person name="Yamashiro T."/>
            <person name="Shiraishi A."/>
            <person name="Satake H."/>
            <person name="Nakayama K."/>
        </authorList>
    </citation>
    <scope>NUCLEOTIDE SEQUENCE</scope>
</reference>
<feature type="coiled-coil region" evidence="1">
    <location>
        <begin position="67"/>
        <end position="135"/>
    </location>
</feature>
<protein>
    <recommendedName>
        <fullName evidence="3">Integrase, catalytic region, zinc finger, CCHC-type, peptidase aspartic, catalytic</fullName>
    </recommendedName>
</protein>
<sequence>MNHSKTKITSNSNVIPYSQYVIESQQTTIQNYNFHAQQDALILSIIEQLKTQVVNCTKINLDNKSVNDTLAAELERYKEQVRILKEGQNVDLKNNDNISDSCAHSIEIDHLKQTLSEHLKEKESLMQTITLLKNDFKKEKSRNIDREISLEQRIKQLDNIVFKRAQGFQIPFYLKKAQQLEPKFYDGNVIEKTNAIVIHDTKKNLMLAEESCSKMLLKQKDPMMLEKKVNSTPIDYAVLNQLSQDFETRFVLQTELSTKQAFWSQNSMNSPEPTPSSRPTKVEVPKVSMVNTSLKKLKQHLASFDVVIKERTTATTIIEGTWGFEHTKACFRDEIVPFVKALKDLFNSFDQFLVDELSEVQHVFHQTEQAMEQHQVESKTFEVKMNKVLNENERLLEQVISKDIVNIIVNSFVNNAYETVHECERCLKLETELQKDFIKKEIYDKLFKSYTTLKKHCISLEVDTQLNQSQEKDMVIKKLKERIRSLSGNMKEDKIKKELGEIETINIKLDHRVTKLIAENKHLKRTYKQLYDSIKSSHNLRKLKGKAIVVDDVTSHPIDPEMLKVDVAPLDPKLKNNKTAHSDYIRHTQEQTAILKEIVKQETSLNPLNNSLDYVFNLQPQQAKFPQLDSGLTVPVFKQGDDPIDAINHMMQQATINDGRVTLQLVHGRQVSFATDPRIAKGQATQIVITHNAAYQANDLDAHDSDCDELNNAKVTLIANLSYYGSDVLAELELNLYDGNVIMNTYAIMIPDSEETLMLAKKSHSKMILKQQDLMVLEKKVNTTPVDYAALNQLS</sequence>
<evidence type="ECO:0008006" key="3">
    <source>
        <dbReference type="Google" id="ProtNLM"/>
    </source>
</evidence>
<name>A0A6L2JCY3_TANCI</name>
<organism evidence="2">
    <name type="scientific">Tanacetum cinerariifolium</name>
    <name type="common">Dalmatian daisy</name>
    <name type="synonym">Chrysanthemum cinerariifolium</name>
    <dbReference type="NCBI Taxonomy" id="118510"/>
    <lineage>
        <taxon>Eukaryota</taxon>
        <taxon>Viridiplantae</taxon>
        <taxon>Streptophyta</taxon>
        <taxon>Embryophyta</taxon>
        <taxon>Tracheophyta</taxon>
        <taxon>Spermatophyta</taxon>
        <taxon>Magnoliopsida</taxon>
        <taxon>eudicotyledons</taxon>
        <taxon>Gunneridae</taxon>
        <taxon>Pentapetalae</taxon>
        <taxon>asterids</taxon>
        <taxon>campanulids</taxon>
        <taxon>Asterales</taxon>
        <taxon>Asteraceae</taxon>
        <taxon>Asteroideae</taxon>
        <taxon>Anthemideae</taxon>
        <taxon>Anthemidinae</taxon>
        <taxon>Tanacetum</taxon>
    </lineage>
</organism>
<gene>
    <name evidence="2" type="ORF">Tci_006744</name>
</gene>
<keyword evidence="1" id="KW-0175">Coiled coil</keyword>
<dbReference type="AlphaFoldDB" id="A0A6L2JCY3"/>
<comment type="caution">
    <text evidence="2">The sequence shown here is derived from an EMBL/GenBank/DDBJ whole genome shotgun (WGS) entry which is preliminary data.</text>
</comment>
<proteinExistence type="predicted"/>
<evidence type="ECO:0000256" key="1">
    <source>
        <dbReference type="SAM" id="Coils"/>
    </source>
</evidence>
<evidence type="ECO:0000313" key="2">
    <source>
        <dbReference type="EMBL" id="GEU34766.1"/>
    </source>
</evidence>
<dbReference type="EMBL" id="BKCJ010000616">
    <property type="protein sequence ID" value="GEU34766.1"/>
    <property type="molecule type" value="Genomic_DNA"/>
</dbReference>
<accession>A0A6L2JCY3</accession>